<dbReference type="KEGG" id="splu:LK06_019410"/>
<dbReference type="RefSeq" id="WP_043435972.1">
    <property type="nucleotide sequence ID" value="NZ_CP021080.1"/>
</dbReference>
<name>A0A221P2J1_9ACTN</name>
<proteinExistence type="predicted"/>
<gene>
    <name evidence="1" type="ORF">LK07_20575</name>
</gene>
<accession>A0A221P2J1</accession>
<dbReference type="Proteomes" id="UP000031501">
    <property type="component" value="Chromosome"/>
</dbReference>
<protein>
    <submittedName>
        <fullName evidence="1">Uncharacterized protein</fullName>
    </submittedName>
</protein>
<evidence type="ECO:0000313" key="1">
    <source>
        <dbReference type="EMBL" id="ASN26005.1"/>
    </source>
</evidence>
<keyword evidence="2" id="KW-1185">Reference proteome</keyword>
<sequence length="151" mass="16776">MATEHGPGDDLYEMFRGYGFEAGETIFIFTPGFSLEDLKNAQFGNTYADPLPIRIGLSASITFDVVVQTTTSVFVGVDHDGGDTPLGCFKHPDWYVEGWLMKSGFDPYEEARRVRLYLRAAGDNPNPTEGFIQVVPKNPDPNGTIRYTEDV</sequence>
<dbReference type="AlphaFoldDB" id="A0A221P2J1"/>
<dbReference type="OrthoDB" id="5198374at2"/>
<evidence type="ECO:0000313" key="2">
    <source>
        <dbReference type="Proteomes" id="UP000031501"/>
    </source>
</evidence>
<organism evidence="1 2">
    <name type="scientific">Streptomyces pluripotens</name>
    <dbReference type="NCBI Taxonomy" id="1355015"/>
    <lineage>
        <taxon>Bacteria</taxon>
        <taxon>Bacillati</taxon>
        <taxon>Actinomycetota</taxon>
        <taxon>Actinomycetes</taxon>
        <taxon>Kitasatosporales</taxon>
        <taxon>Streptomycetaceae</taxon>
        <taxon>Streptomyces</taxon>
    </lineage>
</organism>
<dbReference type="EMBL" id="CP022433">
    <property type="protein sequence ID" value="ASN26005.1"/>
    <property type="molecule type" value="Genomic_DNA"/>
</dbReference>
<reference evidence="1 2" key="1">
    <citation type="submission" date="2017-07" db="EMBL/GenBank/DDBJ databases">
        <title>Genome sequence of Streptomyces pluripotens MUSC 137T.</title>
        <authorList>
            <person name="Ser H.-L."/>
            <person name="Lee L.-H."/>
        </authorList>
    </citation>
    <scope>NUCLEOTIDE SEQUENCE [LARGE SCALE GENOMIC DNA]</scope>
    <source>
        <strain evidence="1 2">MUSC 137</strain>
    </source>
</reference>